<dbReference type="RefSeq" id="WP_093670480.1">
    <property type="nucleotide sequence ID" value="NZ_FOOY01000005.1"/>
</dbReference>
<evidence type="ECO:0000256" key="1">
    <source>
        <dbReference type="SAM" id="Phobius"/>
    </source>
</evidence>
<feature type="transmembrane region" description="Helical" evidence="1">
    <location>
        <begin position="12"/>
        <end position="30"/>
    </location>
</feature>
<keyword evidence="1" id="KW-0812">Transmembrane</keyword>
<proteinExistence type="predicted"/>
<reference evidence="3" key="1">
    <citation type="submission" date="2016-10" db="EMBL/GenBank/DDBJ databases">
        <authorList>
            <person name="Varghese N."/>
            <person name="Submissions S."/>
        </authorList>
    </citation>
    <scope>NUCLEOTIDE SEQUENCE [LARGE SCALE GENOMIC DNA]</scope>
    <source>
        <strain evidence="3">ATCC 700379</strain>
    </source>
</reference>
<feature type="transmembrane region" description="Helical" evidence="1">
    <location>
        <begin position="74"/>
        <end position="94"/>
    </location>
</feature>
<sequence length="128" mass="14607">MKKPIGVNLINSFYIVGSLVLSFTSIFYDADANPINIAMRFALPSSYDRPFRVVLALATLVMLYGYMKLRKWGFWAMISYSFLFGSISLTLSLVHHQQPFIGNILWSLIVLLYTIRVKVCFENKASVI</sequence>
<dbReference type="AlphaFoldDB" id="A0A1I2PMW4"/>
<protein>
    <recommendedName>
        <fullName evidence="4">DoxX-like family protein</fullName>
    </recommendedName>
</protein>
<keyword evidence="1" id="KW-0472">Membrane</keyword>
<evidence type="ECO:0008006" key="4">
    <source>
        <dbReference type="Google" id="ProtNLM"/>
    </source>
</evidence>
<dbReference type="STRING" id="269670.SAMN02982927_00898"/>
<dbReference type="Proteomes" id="UP000198752">
    <property type="component" value="Unassembled WGS sequence"/>
</dbReference>
<keyword evidence="3" id="KW-1185">Reference proteome</keyword>
<feature type="transmembrane region" description="Helical" evidence="1">
    <location>
        <begin position="100"/>
        <end position="119"/>
    </location>
</feature>
<evidence type="ECO:0000313" key="3">
    <source>
        <dbReference type="Proteomes" id="UP000198752"/>
    </source>
</evidence>
<organism evidence="2 3">
    <name type="scientific">Sporolactobacillus nakayamae</name>
    <dbReference type="NCBI Taxonomy" id="269670"/>
    <lineage>
        <taxon>Bacteria</taxon>
        <taxon>Bacillati</taxon>
        <taxon>Bacillota</taxon>
        <taxon>Bacilli</taxon>
        <taxon>Bacillales</taxon>
        <taxon>Sporolactobacillaceae</taxon>
        <taxon>Sporolactobacillus</taxon>
    </lineage>
</organism>
<keyword evidence="1" id="KW-1133">Transmembrane helix</keyword>
<gene>
    <name evidence="2" type="ORF">SAMN02982927_00898</name>
</gene>
<feature type="transmembrane region" description="Helical" evidence="1">
    <location>
        <begin position="50"/>
        <end position="67"/>
    </location>
</feature>
<dbReference type="EMBL" id="FOOY01000005">
    <property type="protein sequence ID" value="SFG17374.1"/>
    <property type="molecule type" value="Genomic_DNA"/>
</dbReference>
<evidence type="ECO:0000313" key="2">
    <source>
        <dbReference type="EMBL" id="SFG17374.1"/>
    </source>
</evidence>
<dbReference type="OrthoDB" id="2074929at2"/>
<name>A0A1I2PMW4_9BACL</name>
<accession>A0A1I2PMW4</accession>